<feature type="chain" id="PRO_5034720677" evidence="1">
    <location>
        <begin position="23"/>
        <end position="502"/>
    </location>
</feature>
<dbReference type="Proteomes" id="UP000250140">
    <property type="component" value="Unassembled WGS sequence"/>
</dbReference>
<dbReference type="AlphaFoldDB" id="A0A8E2JQ84"/>
<reference evidence="2 3" key="1">
    <citation type="journal article" date="2016" name="Nat. Commun.">
        <title>Ectomycorrhizal ecology is imprinted in the genome of the dominant symbiotic fungus Cenococcum geophilum.</title>
        <authorList>
            <consortium name="DOE Joint Genome Institute"/>
            <person name="Peter M."/>
            <person name="Kohler A."/>
            <person name="Ohm R.A."/>
            <person name="Kuo A."/>
            <person name="Krutzmann J."/>
            <person name="Morin E."/>
            <person name="Arend M."/>
            <person name="Barry K.W."/>
            <person name="Binder M."/>
            <person name="Choi C."/>
            <person name="Clum A."/>
            <person name="Copeland A."/>
            <person name="Grisel N."/>
            <person name="Haridas S."/>
            <person name="Kipfer T."/>
            <person name="LaButti K."/>
            <person name="Lindquist E."/>
            <person name="Lipzen A."/>
            <person name="Maire R."/>
            <person name="Meier B."/>
            <person name="Mihaltcheva S."/>
            <person name="Molinier V."/>
            <person name="Murat C."/>
            <person name="Poggeler S."/>
            <person name="Quandt C.A."/>
            <person name="Sperisen C."/>
            <person name="Tritt A."/>
            <person name="Tisserant E."/>
            <person name="Crous P.W."/>
            <person name="Henrissat B."/>
            <person name="Nehls U."/>
            <person name="Egli S."/>
            <person name="Spatafora J.W."/>
            <person name="Grigoriev I.V."/>
            <person name="Martin F.M."/>
        </authorList>
    </citation>
    <scope>NUCLEOTIDE SEQUENCE [LARGE SCALE GENOMIC DNA]</scope>
    <source>
        <strain evidence="2 3">CBS 207.34</strain>
    </source>
</reference>
<feature type="signal peptide" evidence="1">
    <location>
        <begin position="1"/>
        <end position="22"/>
    </location>
</feature>
<sequence>MKSPYKLLGAIFTLATHDVASAFNNPPGVDIWCGKAYRATNASFNPDGWLFEPNATSPSPLLDLRVYPRMNYYLNDQNGSFIVDAPISYIPGQGQKFSNKTFNANSSTPTAFTTLQIEITNPVTGEVLVPWTEIPINSTDNEFSFSLSSFTPRLDPYNIQIFGASPDAVQTFQSSTLLTVLPKPQNSGSAVRIDQLYGGLQVATNPSEDSISWKPFFPFSFYTNWDWITTALLSPNSTFSLDAFKASGYNMIHPIPGGGDPPFNATLFQLFLNKTDSLNLFVMYDMRWTYQNLTSITTQILPLLPHPSLLLYYTGDEPDGQGDPLSAPLTSYTHLKQLDPYHPTSLCLNCANFHFDAYSAGADILLSDVYPTALNATFSRVYHTPCNATYGDCGCDDCDGALADIAARLDAWASFQRWLGLGRQSARGRGAKSRWTVPQAFWDAGGFWARYPTQSEVVGMVLAALNHGATGVVAWAWPTAAEVAGVMGALGRVVVGETVPGF</sequence>
<organism evidence="2 3">
    <name type="scientific">Glonium stellatum</name>
    <dbReference type="NCBI Taxonomy" id="574774"/>
    <lineage>
        <taxon>Eukaryota</taxon>
        <taxon>Fungi</taxon>
        <taxon>Dikarya</taxon>
        <taxon>Ascomycota</taxon>
        <taxon>Pezizomycotina</taxon>
        <taxon>Dothideomycetes</taxon>
        <taxon>Pleosporomycetidae</taxon>
        <taxon>Gloniales</taxon>
        <taxon>Gloniaceae</taxon>
        <taxon>Glonium</taxon>
    </lineage>
</organism>
<proteinExistence type="predicted"/>
<protein>
    <submittedName>
        <fullName evidence="2">Uncharacterized protein</fullName>
    </submittedName>
</protein>
<feature type="non-terminal residue" evidence="2">
    <location>
        <position position="502"/>
    </location>
</feature>
<dbReference type="SUPFAM" id="SSF51445">
    <property type="entry name" value="(Trans)glycosidases"/>
    <property type="match status" value="1"/>
</dbReference>
<name>A0A8E2JQ84_9PEZI</name>
<evidence type="ECO:0000256" key="1">
    <source>
        <dbReference type="SAM" id="SignalP"/>
    </source>
</evidence>
<keyword evidence="1" id="KW-0732">Signal</keyword>
<dbReference type="OrthoDB" id="2338662at2759"/>
<gene>
    <name evidence="2" type="ORF">AOQ84DRAFT_379451</name>
</gene>
<evidence type="ECO:0000313" key="3">
    <source>
        <dbReference type="Proteomes" id="UP000250140"/>
    </source>
</evidence>
<evidence type="ECO:0000313" key="2">
    <source>
        <dbReference type="EMBL" id="OCL05579.1"/>
    </source>
</evidence>
<dbReference type="EMBL" id="KV750252">
    <property type="protein sequence ID" value="OCL05579.1"/>
    <property type="molecule type" value="Genomic_DNA"/>
</dbReference>
<accession>A0A8E2JQ84</accession>
<keyword evidence="3" id="KW-1185">Reference proteome</keyword>
<dbReference type="InterPro" id="IPR017853">
    <property type="entry name" value="GH"/>
</dbReference>